<organism evidence="2">
    <name type="scientific">Physcomitrium patens</name>
    <name type="common">Spreading-leaved earth moss</name>
    <name type="synonym">Physcomitrella patens</name>
    <dbReference type="NCBI Taxonomy" id="3218"/>
    <lineage>
        <taxon>Eukaryota</taxon>
        <taxon>Viridiplantae</taxon>
        <taxon>Streptophyta</taxon>
        <taxon>Embryophyta</taxon>
        <taxon>Bryophyta</taxon>
        <taxon>Bryophytina</taxon>
        <taxon>Bryopsida</taxon>
        <taxon>Funariidae</taxon>
        <taxon>Funariales</taxon>
        <taxon>Funariaceae</taxon>
        <taxon>Physcomitrium</taxon>
    </lineage>
</organism>
<reference evidence="2 4" key="2">
    <citation type="journal article" date="2018" name="Plant J.">
        <title>The Physcomitrella patens chromosome-scale assembly reveals moss genome structure and evolution.</title>
        <authorList>
            <person name="Lang D."/>
            <person name="Ullrich K.K."/>
            <person name="Murat F."/>
            <person name="Fuchs J."/>
            <person name="Jenkins J."/>
            <person name="Haas F.B."/>
            <person name="Piednoel M."/>
            <person name="Gundlach H."/>
            <person name="Van Bel M."/>
            <person name="Meyberg R."/>
            <person name="Vives C."/>
            <person name="Morata J."/>
            <person name="Symeonidi A."/>
            <person name="Hiss M."/>
            <person name="Muchero W."/>
            <person name="Kamisugi Y."/>
            <person name="Saleh O."/>
            <person name="Blanc G."/>
            <person name="Decker E.L."/>
            <person name="van Gessel N."/>
            <person name="Grimwood J."/>
            <person name="Hayes R.D."/>
            <person name="Graham S.W."/>
            <person name="Gunter L.E."/>
            <person name="McDaniel S.F."/>
            <person name="Hoernstein S.N.W."/>
            <person name="Larsson A."/>
            <person name="Li F.W."/>
            <person name="Perroud P.F."/>
            <person name="Phillips J."/>
            <person name="Ranjan P."/>
            <person name="Rokshar D.S."/>
            <person name="Rothfels C.J."/>
            <person name="Schneider L."/>
            <person name="Shu S."/>
            <person name="Stevenson D.W."/>
            <person name="Thummler F."/>
            <person name="Tillich M."/>
            <person name="Villarreal Aguilar J.C."/>
            <person name="Widiez T."/>
            <person name="Wong G.K."/>
            <person name="Wymore A."/>
            <person name="Zhang Y."/>
            <person name="Zimmer A.D."/>
            <person name="Quatrano R.S."/>
            <person name="Mayer K.F.X."/>
            <person name="Goodstein D."/>
            <person name="Casacuberta J.M."/>
            <person name="Vandepoele K."/>
            <person name="Reski R."/>
            <person name="Cuming A.C."/>
            <person name="Tuskan G.A."/>
            <person name="Maumus F."/>
            <person name="Salse J."/>
            <person name="Schmutz J."/>
            <person name="Rensing S.A."/>
        </authorList>
    </citation>
    <scope>NUCLEOTIDE SEQUENCE [LARGE SCALE GENOMIC DNA]</scope>
    <source>
        <strain evidence="3 4">cv. Gransden 2004</strain>
    </source>
</reference>
<proteinExistence type="predicted"/>
<dbReference type="Proteomes" id="UP000006727">
    <property type="component" value="Chromosome 23"/>
</dbReference>
<gene>
    <name evidence="2" type="ORF">PHYPA_028215</name>
</gene>
<keyword evidence="4" id="KW-1185">Reference proteome</keyword>
<name>A0A2K1IJS3_PHYPA</name>
<evidence type="ECO:0000313" key="4">
    <source>
        <dbReference type="Proteomes" id="UP000006727"/>
    </source>
</evidence>
<reference evidence="3" key="3">
    <citation type="submission" date="2020-12" db="UniProtKB">
        <authorList>
            <consortium name="EnsemblPlants"/>
        </authorList>
    </citation>
    <scope>IDENTIFICATION</scope>
</reference>
<dbReference type="AlphaFoldDB" id="A0A2K1IJS3"/>
<accession>A0A2K1IJS3</accession>
<protein>
    <submittedName>
        <fullName evidence="2 3">Uncharacterized protein</fullName>
    </submittedName>
</protein>
<dbReference type="EnsemblPlants" id="Pp3c23_17400V3.1">
    <property type="protein sequence ID" value="Pp3c23_17400V3.1"/>
    <property type="gene ID" value="Pp3c23_17400"/>
</dbReference>
<dbReference type="EMBL" id="ABEU02000023">
    <property type="protein sequence ID" value="PNR29521.1"/>
    <property type="molecule type" value="Genomic_DNA"/>
</dbReference>
<evidence type="ECO:0000313" key="3">
    <source>
        <dbReference type="EnsemblPlants" id="Pp3c23_17400V3.1"/>
    </source>
</evidence>
<evidence type="ECO:0000256" key="1">
    <source>
        <dbReference type="SAM" id="MobiDB-lite"/>
    </source>
</evidence>
<dbReference type="InParanoid" id="A0A2K1IJS3"/>
<feature type="region of interest" description="Disordered" evidence="1">
    <location>
        <begin position="1"/>
        <end position="25"/>
    </location>
</feature>
<sequence>MAWSELQKNEPSADPSLRSMHRQKLRSGSWYSLNWIFGKRTMENYKEL</sequence>
<reference evidence="2 4" key="1">
    <citation type="journal article" date="2008" name="Science">
        <title>The Physcomitrella genome reveals evolutionary insights into the conquest of land by plants.</title>
        <authorList>
            <person name="Rensing S."/>
            <person name="Lang D."/>
            <person name="Zimmer A."/>
            <person name="Terry A."/>
            <person name="Salamov A."/>
            <person name="Shapiro H."/>
            <person name="Nishiyama T."/>
            <person name="Perroud P.-F."/>
            <person name="Lindquist E."/>
            <person name="Kamisugi Y."/>
            <person name="Tanahashi T."/>
            <person name="Sakakibara K."/>
            <person name="Fujita T."/>
            <person name="Oishi K."/>
            <person name="Shin-I T."/>
            <person name="Kuroki Y."/>
            <person name="Toyoda A."/>
            <person name="Suzuki Y."/>
            <person name="Hashimoto A."/>
            <person name="Yamaguchi K."/>
            <person name="Sugano A."/>
            <person name="Kohara Y."/>
            <person name="Fujiyama A."/>
            <person name="Anterola A."/>
            <person name="Aoki S."/>
            <person name="Ashton N."/>
            <person name="Barbazuk W.B."/>
            <person name="Barker E."/>
            <person name="Bennetzen J."/>
            <person name="Bezanilla M."/>
            <person name="Blankenship R."/>
            <person name="Cho S.H."/>
            <person name="Dutcher S."/>
            <person name="Estelle M."/>
            <person name="Fawcett J.A."/>
            <person name="Gundlach H."/>
            <person name="Hanada K."/>
            <person name="Heyl A."/>
            <person name="Hicks K.A."/>
            <person name="Hugh J."/>
            <person name="Lohr M."/>
            <person name="Mayer K."/>
            <person name="Melkozernov A."/>
            <person name="Murata T."/>
            <person name="Nelson D."/>
            <person name="Pils B."/>
            <person name="Prigge M."/>
            <person name="Reiss B."/>
            <person name="Renner T."/>
            <person name="Rombauts S."/>
            <person name="Rushton P."/>
            <person name="Sanderfoot A."/>
            <person name="Schween G."/>
            <person name="Shiu S.-H."/>
            <person name="Stueber K."/>
            <person name="Theodoulou F.L."/>
            <person name="Tu H."/>
            <person name="Van de Peer Y."/>
            <person name="Verrier P.J."/>
            <person name="Waters E."/>
            <person name="Wood A."/>
            <person name="Yang L."/>
            <person name="Cove D."/>
            <person name="Cuming A."/>
            <person name="Hasebe M."/>
            <person name="Lucas S."/>
            <person name="Mishler D.B."/>
            <person name="Reski R."/>
            <person name="Grigoriev I."/>
            <person name="Quatrano R.S."/>
            <person name="Boore J.L."/>
        </authorList>
    </citation>
    <scope>NUCLEOTIDE SEQUENCE [LARGE SCALE GENOMIC DNA]</scope>
    <source>
        <strain evidence="3 4">cv. Gransden 2004</strain>
    </source>
</reference>
<evidence type="ECO:0000313" key="2">
    <source>
        <dbReference type="EMBL" id="PNR29521.1"/>
    </source>
</evidence>
<dbReference type="Gramene" id="Pp3c23_17400V3.1">
    <property type="protein sequence ID" value="Pp3c23_17400V3.1"/>
    <property type="gene ID" value="Pp3c23_17400"/>
</dbReference>